<evidence type="ECO:0000313" key="4">
    <source>
        <dbReference type="EMBL" id="CCO60838.1"/>
    </source>
</evidence>
<dbReference type="RefSeq" id="WP_022561383.1">
    <property type="nucleotide sequence ID" value="NC_022543.1"/>
</dbReference>
<keyword evidence="4" id="KW-0762">Sugar transport</keyword>
<dbReference type="PANTHER" id="PTHR30061">
    <property type="entry name" value="MALTOSE-BINDING PERIPLASMIC PROTEIN"/>
    <property type="match status" value="1"/>
</dbReference>
<evidence type="ECO:0000256" key="1">
    <source>
        <dbReference type="ARBA" id="ARBA00008520"/>
    </source>
</evidence>
<dbReference type="Pfam" id="PF01547">
    <property type="entry name" value="SBP_bac_1"/>
    <property type="match status" value="1"/>
</dbReference>
<dbReference type="Proteomes" id="UP000016895">
    <property type="component" value="Chromosome 2"/>
</dbReference>
<dbReference type="GO" id="GO:1901982">
    <property type="term" value="F:maltose binding"/>
    <property type="evidence" value="ECO:0007669"/>
    <property type="project" value="TreeGrafter"/>
</dbReference>
<name>U4KD37_9VIBR</name>
<dbReference type="GO" id="GO:0015768">
    <property type="term" value="P:maltose transport"/>
    <property type="evidence" value="ECO:0007669"/>
    <property type="project" value="TreeGrafter"/>
</dbReference>
<evidence type="ECO:0000313" key="5">
    <source>
        <dbReference type="Proteomes" id="UP000016895"/>
    </source>
</evidence>
<evidence type="ECO:0000256" key="2">
    <source>
        <dbReference type="ARBA" id="ARBA00022448"/>
    </source>
</evidence>
<keyword evidence="2" id="KW-0813">Transport</keyword>
<dbReference type="InterPro" id="IPR006059">
    <property type="entry name" value="SBP"/>
</dbReference>
<keyword evidence="3" id="KW-0732">Signal</keyword>
<dbReference type="GO" id="GO:0042956">
    <property type="term" value="P:maltodextrin transmembrane transport"/>
    <property type="evidence" value="ECO:0007669"/>
    <property type="project" value="TreeGrafter"/>
</dbReference>
<dbReference type="GO" id="GO:0055052">
    <property type="term" value="C:ATP-binding cassette (ABC) transporter complex, substrate-binding subunit-containing"/>
    <property type="evidence" value="ECO:0007669"/>
    <property type="project" value="TreeGrafter"/>
</dbReference>
<dbReference type="eggNOG" id="COG1653">
    <property type="taxonomic scope" value="Bacteria"/>
</dbReference>
<dbReference type="PATRIC" id="fig|1260221.3.peg.4685"/>
<dbReference type="AlphaFoldDB" id="U4KD37"/>
<organism evidence="4 5">
    <name type="scientific">Vibrio nigripulchritudo</name>
    <dbReference type="NCBI Taxonomy" id="28173"/>
    <lineage>
        <taxon>Bacteria</taxon>
        <taxon>Pseudomonadati</taxon>
        <taxon>Pseudomonadota</taxon>
        <taxon>Gammaproteobacteria</taxon>
        <taxon>Vibrionales</taxon>
        <taxon>Vibrionaceae</taxon>
        <taxon>Vibrio</taxon>
    </lineage>
</organism>
<dbReference type="Gene3D" id="3.40.190.10">
    <property type="entry name" value="Periplasmic binding protein-like II"/>
    <property type="match status" value="2"/>
</dbReference>
<dbReference type="OrthoDB" id="9808332at2"/>
<dbReference type="EMBL" id="FO203527">
    <property type="protein sequence ID" value="CCO60838.1"/>
    <property type="molecule type" value="Genomic_DNA"/>
</dbReference>
<gene>
    <name evidence="4" type="ORF">VIBNI_B1065</name>
</gene>
<sequence>MSSGILRKAITRLVKFASLGTVVFMIGNVAMVQAKEVPVNVVINQSPWLAGFSAIADLYEEETGNEINLDVNPYAGSLEKQRNAVRSSESEFDLLIINGIFYPEMYHGGFLEPLKNIDPDFELDSQIYEYGGTPWFNRETKAMGKETGELLTVPVNPNITLMFYRKDLYEERGWSAPTTFNELKENAKKLHNPKKMYGIAQRAGRGTVSITWDFFPYIEGFGGSYFRDALNGDYFVTINSEEGRQALQAYIDLANEVGPPNSANLTQGDLIQLLVTGKLAHTVLPAAAWAQMDNPNKSAVVGKIGYATLPSAPGNPSTPALGHWLGGIPKNLPDANKRAALAFLNWFQRPDTQIRYAVLGGAPVSAAAYESKFAEQPENRYMQAMRVASPLAKGMWTIPEGAELAAIMELGLNRTVAGEITVVEALNSMAADLEKVLKKAGYKTGRLPDLTE</sequence>
<dbReference type="KEGG" id="vni:VIBNI_B1065"/>
<evidence type="ECO:0000256" key="3">
    <source>
        <dbReference type="ARBA" id="ARBA00022729"/>
    </source>
</evidence>
<protein>
    <submittedName>
        <fullName evidence="4">Putative ABC-type sugar transport system, periplasmic component</fullName>
    </submittedName>
</protein>
<comment type="similarity">
    <text evidence="1">Belongs to the bacterial solute-binding protein 1 family.</text>
</comment>
<proteinExistence type="inferred from homology"/>
<dbReference type="STRING" id="28173.VIBNI_B1065"/>
<dbReference type="SUPFAM" id="SSF53850">
    <property type="entry name" value="Periplasmic binding protein-like II"/>
    <property type="match status" value="1"/>
</dbReference>
<keyword evidence="5" id="KW-1185">Reference proteome</keyword>
<dbReference type="PANTHER" id="PTHR30061:SF50">
    <property type="entry name" value="MALTOSE_MALTODEXTRIN-BINDING PERIPLASMIC PROTEIN"/>
    <property type="match status" value="1"/>
</dbReference>
<reference evidence="4 5" key="1">
    <citation type="journal article" date="2013" name="ISME J.">
        <title>Comparative genomics of pathogenic lineages of Vibrio nigripulchritudo identifies virulence-associated traits.</title>
        <authorList>
            <person name="Goudenege D."/>
            <person name="Labreuche Y."/>
            <person name="Krin E."/>
            <person name="Ansquer D."/>
            <person name="Mangenot S."/>
            <person name="Calteau A."/>
            <person name="Medigue C."/>
            <person name="Mazel D."/>
            <person name="Polz M.F."/>
            <person name="Le Roux F."/>
        </authorList>
    </citation>
    <scope>NUCLEOTIDE SEQUENCE [LARGE SCALE GENOMIC DNA]</scope>
    <source>
        <strain evidence="5">SnF1</strain>
    </source>
</reference>
<accession>U4KD37</accession>